<protein>
    <recommendedName>
        <fullName evidence="3">Coiled-coil-helix-coiled-coil-helix domain-containing protein 1</fullName>
    </recommendedName>
</protein>
<gene>
    <name evidence="1" type="ORF">PUN28_001364</name>
</gene>
<dbReference type="InterPro" id="IPR009069">
    <property type="entry name" value="Cys_alpha_HP_mot_SF"/>
</dbReference>
<dbReference type="Proteomes" id="UP001430953">
    <property type="component" value="Unassembled WGS sequence"/>
</dbReference>
<evidence type="ECO:0000313" key="1">
    <source>
        <dbReference type="EMBL" id="KAL0134524.1"/>
    </source>
</evidence>
<dbReference type="GO" id="GO:0005654">
    <property type="term" value="C:nucleoplasm"/>
    <property type="evidence" value="ECO:0007669"/>
    <property type="project" value="TreeGrafter"/>
</dbReference>
<keyword evidence="2" id="KW-1185">Reference proteome</keyword>
<sequence>MKFTSIIIRNGRRTQNENKVPFKSILPLKLKDHVTSGNQRLTEKGCLQEMTLLLNCLEKNEFEDMRCVSEVNVLNNCYKTYTENMERSKILKEQSVPVPNSKDLTSKQVTYLLRQYPVV</sequence>
<dbReference type="PANTHER" id="PTHR31278:SF2">
    <property type="entry name" value="SMALL RIBOSOMAL SUBUNIT PROTEIN MS37"/>
    <property type="match status" value="1"/>
</dbReference>
<dbReference type="AlphaFoldDB" id="A0AAW2H4M0"/>
<dbReference type="GO" id="GO:0032543">
    <property type="term" value="P:mitochondrial translation"/>
    <property type="evidence" value="ECO:0007669"/>
    <property type="project" value="InterPro"/>
</dbReference>
<proteinExistence type="predicted"/>
<evidence type="ECO:0008006" key="3">
    <source>
        <dbReference type="Google" id="ProtNLM"/>
    </source>
</evidence>
<reference evidence="1 2" key="1">
    <citation type="submission" date="2023-03" db="EMBL/GenBank/DDBJ databases">
        <title>High recombination rates correlate with genetic variation in Cardiocondyla obscurior ants.</title>
        <authorList>
            <person name="Errbii M."/>
        </authorList>
    </citation>
    <scope>NUCLEOTIDE SEQUENCE [LARGE SCALE GENOMIC DNA]</scope>
    <source>
        <strain evidence="1">Alpha-2009</strain>
        <tissue evidence="1">Whole body</tissue>
    </source>
</reference>
<dbReference type="GO" id="GO:0003723">
    <property type="term" value="F:RNA binding"/>
    <property type="evidence" value="ECO:0007669"/>
    <property type="project" value="TreeGrafter"/>
</dbReference>
<dbReference type="PANTHER" id="PTHR31278">
    <property type="entry name" value="CHCHD1"/>
    <property type="match status" value="1"/>
</dbReference>
<dbReference type="InterPro" id="IPR033620">
    <property type="entry name" value="Ribosomal_mS37_met"/>
</dbReference>
<organism evidence="1 2">
    <name type="scientific">Cardiocondyla obscurior</name>
    <dbReference type="NCBI Taxonomy" id="286306"/>
    <lineage>
        <taxon>Eukaryota</taxon>
        <taxon>Metazoa</taxon>
        <taxon>Ecdysozoa</taxon>
        <taxon>Arthropoda</taxon>
        <taxon>Hexapoda</taxon>
        <taxon>Insecta</taxon>
        <taxon>Pterygota</taxon>
        <taxon>Neoptera</taxon>
        <taxon>Endopterygota</taxon>
        <taxon>Hymenoptera</taxon>
        <taxon>Apocrita</taxon>
        <taxon>Aculeata</taxon>
        <taxon>Formicoidea</taxon>
        <taxon>Formicidae</taxon>
        <taxon>Myrmicinae</taxon>
        <taxon>Cardiocondyla</taxon>
    </lineage>
</organism>
<dbReference type="EMBL" id="JADYXP020000001">
    <property type="protein sequence ID" value="KAL0134524.1"/>
    <property type="molecule type" value="Genomic_DNA"/>
</dbReference>
<name>A0AAW2H4M0_9HYME</name>
<comment type="caution">
    <text evidence="1">The sequence shown here is derived from an EMBL/GenBank/DDBJ whole genome shotgun (WGS) entry which is preliminary data.</text>
</comment>
<accession>A0AAW2H4M0</accession>
<evidence type="ECO:0000313" key="2">
    <source>
        <dbReference type="Proteomes" id="UP001430953"/>
    </source>
</evidence>
<dbReference type="SUPFAM" id="SSF47072">
    <property type="entry name" value="Cysteine alpha-hairpin motif"/>
    <property type="match status" value="1"/>
</dbReference>
<dbReference type="GO" id="GO:0005761">
    <property type="term" value="C:mitochondrial ribosome"/>
    <property type="evidence" value="ECO:0007669"/>
    <property type="project" value="InterPro"/>
</dbReference>